<dbReference type="AlphaFoldDB" id="A0A9I9EAJ9"/>
<evidence type="ECO:0000313" key="1">
    <source>
        <dbReference type="EnsemblPlants" id="MELO3C031101.2.1"/>
    </source>
</evidence>
<protein>
    <submittedName>
        <fullName evidence="1">Uncharacterized protein</fullName>
    </submittedName>
</protein>
<sequence length="120" mass="13794">MPQMNSSHFYQKLQSLLLTKWVTLCWAFIVDPSKMISELMSYRQIKVTHLTLDQTSEEQHYFIMSSNGLKVNPTTSPFMTLKEMENLALFADGSFMQVAHVCNTLKPLLLAFLGTRMLKS</sequence>
<dbReference type="EnsemblPlants" id="MELO3C031101.2.1">
    <property type="protein sequence ID" value="MELO3C031101.2.1"/>
    <property type="gene ID" value="MELO3C031101.2"/>
</dbReference>
<reference evidence="1" key="1">
    <citation type="submission" date="2023-03" db="UniProtKB">
        <authorList>
            <consortium name="EnsemblPlants"/>
        </authorList>
    </citation>
    <scope>IDENTIFICATION</scope>
</reference>
<accession>A0A9I9EAJ9</accession>
<proteinExistence type="predicted"/>
<organism evidence="1">
    <name type="scientific">Cucumis melo</name>
    <name type="common">Muskmelon</name>
    <dbReference type="NCBI Taxonomy" id="3656"/>
    <lineage>
        <taxon>Eukaryota</taxon>
        <taxon>Viridiplantae</taxon>
        <taxon>Streptophyta</taxon>
        <taxon>Embryophyta</taxon>
        <taxon>Tracheophyta</taxon>
        <taxon>Spermatophyta</taxon>
        <taxon>Magnoliopsida</taxon>
        <taxon>eudicotyledons</taxon>
        <taxon>Gunneridae</taxon>
        <taxon>Pentapetalae</taxon>
        <taxon>rosids</taxon>
        <taxon>fabids</taxon>
        <taxon>Cucurbitales</taxon>
        <taxon>Cucurbitaceae</taxon>
        <taxon>Benincaseae</taxon>
        <taxon>Cucumis</taxon>
    </lineage>
</organism>
<name>A0A9I9EAJ9_CUCME</name>
<dbReference type="Gramene" id="MELO3C031101.2.1">
    <property type="protein sequence ID" value="MELO3C031101.2.1"/>
    <property type="gene ID" value="MELO3C031101.2"/>
</dbReference>